<comment type="subcellular location">
    <subcellularLocation>
        <location evidence="1 7">Cell membrane</location>
        <topology evidence="1 7">Multi-pass membrane protein</topology>
    </subcellularLocation>
</comment>
<accession>A0A9J6PF62</accession>
<dbReference type="Pfam" id="PF01914">
    <property type="entry name" value="MarC"/>
    <property type="match status" value="1"/>
</dbReference>
<feature type="transmembrane region" description="Helical" evidence="7">
    <location>
        <begin position="148"/>
        <end position="167"/>
    </location>
</feature>
<dbReference type="AlphaFoldDB" id="A0A9J6PF62"/>
<comment type="caution">
    <text evidence="8">The sequence shown here is derived from an EMBL/GenBank/DDBJ whole genome shotgun (WGS) entry which is preliminary data.</text>
</comment>
<evidence type="ECO:0000256" key="4">
    <source>
        <dbReference type="ARBA" id="ARBA00022692"/>
    </source>
</evidence>
<dbReference type="InterPro" id="IPR002771">
    <property type="entry name" value="Multi_antbiot-R_MarC"/>
</dbReference>
<dbReference type="EMBL" id="JAMZFT010000003">
    <property type="protein sequence ID" value="MCP1337353.1"/>
    <property type="molecule type" value="Genomic_DNA"/>
</dbReference>
<sequence>MGEDLLNAFVTLFVIIDPIGLVPVFIALTSDLAPRDRRTVATKAIAIAAGLLLLFALGGHAVLGFLGISFSAFKIAGGLLLLATAFEMVFERRTERRDQQAASAEHHAARLSEIAVFPLAIPLLAGPGAITSIILLMGRAEGEPAEQAGVLGVAAAVLAISYVLFLISGPVARLLGKTGVVVTSRVLGVLLAALAVQYVIDGVTTVLAG</sequence>
<gene>
    <name evidence="8" type="ORF">NJQ99_13100</name>
</gene>
<evidence type="ECO:0000313" key="8">
    <source>
        <dbReference type="EMBL" id="MCP1337353.1"/>
    </source>
</evidence>
<evidence type="ECO:0000256" key="5">
    <source>
        <dbReference type="ARBA" id="ARBA00022989"/>
    </source>
</evidence>
<evidence type="ECO:0000313" key="9">
    <source>
        <dbReference type="Proteomes" id="UP001055804"/>
    </source>
</evidence>
<evidence type="ECO:0000256" key="7">
    <source>
        <dbReference type="RuleBase" id="RU362048"/>
    </source>
</evidence>
<reference evidence="8" key="1">
    <citation type="submission" date="2022-06" db="EMBL/GenBank/DDBJ databases">
        <title>Isolation and Genomics of Futiania mangrovii gen. nov., sp. nov., a Rare and Metabolically-versatile member in the Class Alphaproteobacteria.</title>
        <authorList>
            <person name="Liu L."/>
            <person name="Huang W.-C."/>
            <person name="Pan J."/>
            <person name="Li J."/>
            <person name="Huang Y."/>
            <person name="Du H."/>
            <person name="Liu Y."/>
            <person name="Li M."/>
        </authorList>
    </citation>
    <scope>NUCLEOTIDE SEQUENCE</scope>
    <source>
        <strain evidence="8">FT118</strain>
    </source>
</reference>
<keyword evidence="5 7" id="KW-1133">Transmembrane helix</keyword>
<keyword evidence="3" id="KW-1003">Cell membrane</keyword>
<dbReference type="PANTHER" id="PTHR33508:SF1">
    <property type="entry name" value="UPF0056 MEMBRANE PROTEIN YHCE"/>
    <property type="match status" value="1"/>
</dbReference>
<evidence type="ECO:0000256" key="3">
    <source>
        <dbReference type="ARBA" id="ARBA00022475"/>
    </source>
</evidence>
<keyword evidence="6 7" id="KW-0472">Membrane</keyword>
<comment type="similarity">
    <text evidence="2 7">Belongs to the UPF0056 (MarC) family.</text>
</comment>
<keyword evidence="9" id="KW-1185">Reference proteome</keyword>
<keyword evidence="4 7" id="KW-0812">Transmembrane</keyword>
<protein>
    <recommendedName>
        <fullName evidence="7">UPF0056 membrane protein</fullName>
    </recommendedName>
</protein>
<proteinExistence type="inferred from homology"/>
<dbReference type="PANTHER" id="PTHR33508">
    <property type="entry name" value="UPF0056 MEMBRANE PROTEIN YHCE"/>
    <property type="match status" value="1"/>
</dbReference>
<dbReference type="RefSeq" id="WP_269333321.1">
    <property type="nucleotide sequence ID" value="NZ_JAMZFT010000003.1"/>
</dbReference>
<evidence type="ECO:0000256" key="1">
    <source>
        <dbReference type="ARBA" id="ARBA00004651"/>
    </source>
</evidence>
<feature type="transmembrane region" description="Helical" evidence="7">
    <location>
        <begin position="6"/>
        <end position="28"/>
    </location>
</feature>
<feature type="transmembrane region" description="Helical" evidence="7">
    <location>
        <begin position="40"/>
        <end position="62"/>
    </location>
</feature>
<feature type="transmembrane region" description="Helical" evidence="7">
    <location>
        <begin position="111"/>
        <end position="136"/>
    </location>
</feature>
<dbReference type="Proteomes" id="UP001055804">
    <property type="component" value="Unassembled WGS sequence"/>
</dbReference>
<feature type="transmembrane region" description="Helical" evidence="7">
    <location>
        <begin position="68"/>
        <end position="90"/>
    </location>
</feature>
<dbReference type="GO" id="GO:0005886">
    <property type="term" value="C:plasma membrane"/>
    <property type="evidence" value="ECO:0007669"/>
    <property type="project" value="UniProtKB-SubCell"/>
</dbReference>
<name>A0A9J6PF62_9PROT</name>
<dbReference type="NCBIfam" id="TIGR00427">
    <property type="entry name" value="NAAT family transporter"/>
    <property type="match status" value="1"/>
</dbReference>
<evidence type="ECO:0000256" key="2">
    <source>
        <dbReference type="ARBA" id="ARBA00009784"/>
    </source>
</evidence>
<evidence type="ECO:0000256" key="6">
    <source>
        <dbReference type="ARBA" id="ARBA00023136"/>
    </source>
</evidence>
<organism evidence="8 9">
    <name type="scientific">Futiania mangrovi</name>
    <dbReference type="NCBI Taxonomy" id="2959716"/>
    <lineage>
        <taxon>Bacteria</taxon>
        <taxon>Pseudomonadati</taxon>
        <taxon>Pseudomonadota</taxon>
        <taxon>Alphaproteobacteria</taxon>
        <taxon>Futianiales</taxon>
        <taxon>Futianiaceae</taxon>
        <taxon>Futiania</taxon>
    </lineage>
</organism>
<feature type="transmembrane region" description="Helical" evidence="7">
    <location>
        <begin position="179"/>
        <end position="200"/>
    </location>
</feature>